<dbReference type="InterPro" id="IPR013120">
    <property type="entry name" value="FAR_NAD-bd"/>
</dbReference>
<dbReference type="InterPro" id="IPR057326">
    <property type="entry name" value="KR_dom"/>
</dbReference>
<dbReference type="Gene3D" id="3.40.366.10">
    <property type="entry name" value="Malonyl-Coenzyme A Acyl Carrier Protein, domain 2"/>
    <property type="match status" value="1"/>
</dbReference>
<dbReference type="InterPro" id="IPR045851">
    <property type="entry name" value="AMP-bd_C_sf"/>
</dbReference>
<dbReference type="FunFam" id="3.40.47.10:FF:000019">
    <property type="entry name" value="Polyketide synthase type I"/>
    <property type="match status" value="1"/>
</dbReference>
<dbReference type="InterPro" id="IPR013968">
    <property type="entry name" value="PKS_KR"/>
</dbReference>
<dbReference type="PANTHER" id="PTHR43775:SF51">
    <property type="entry name" value="INACTIVE PHENOLPHTHIOCEROL SYNTHESIS POLYKETIDE SYNTHASE TYPE I PKS1-RELATED"/>
    <property type="match status" value="1"/>
</dbReference>
<dbReference type="InterPro" id="IPR014031">
    <property type="entry name" value="Ketoacyl_synth_C"/>
</dbReference>
<dbReference type="GO" id="GO:0006633">
    <property type="term" value="P:fatty acid biosynthetic process"/>
    <property type="evidence" value="ECO:0007669"/>
    <property type="project" value="TreeGrafter"/>
</dbReference>
<dbReference type="PROSITE" id="PS52004">
    <property type="entry name" value="KS3_2"/>
    <property type="match status" value="1"/>
</dbReference>
<dbReference type="InterPro" id="IPR016036">
    <property type="entry name" value="Malonyl_transacylase_ACP-bd"/>
</dbReference>
<dbReference type="SMART" id="SM00822">
    <property type="entry name" value="PKS_KR"/>
    <property type="match status" value="1"/>
</dbReference>
<reference evidence="8 9" key="1">
    <citation type="submission" date="2017-04" db="EMBL/GenBank/DDBJ databases">
        <title>Draft genome sequence of Marssonina coronaria NL1: causal agent of apple blotch.</title>
        <authorList>
            <person name="Cheng Q."/>
        </authorList>
    </citation>
    <scope>NUCLEOTIDE SEQUENCE [LARGE SCALE GENOMIC DNA]</scope>
    <source>
        <strain evidence="8 9">NL1</strain>
    </source>
</reference>
<dbReference type="InParanoid" id="A0A218ZA67"/>
<dbReference type="SUPFAM" id="SSF53901">
    <property type="entry name" value="Thiolase-like"/>
    <property type="match status" value="1"/>
</dbReference>
<dbReference type="Gene3D" id="2.30.38.10">
    <property type="entry name" value="Luciferase, Domain 3"/>
    <property type="match status" value="1"/>
</dbReference>
<dbReference type="Pfam" id="PF02801">
    <property type="entry name" value="Ketoacyl-synt_C"/>
    <property type="match status" value="1"/>
</dbReference>
<dbReference type="PROSITE" id="PS50075">
    <property type="entry name" value="CARRIER"/>
    <property type="match status" value="2"/>
</dbReference>
<dbReference type="InterPro" id="IPR050091">
    <property type="entry name" value="PKS_NRPS_Biosynth_Enz"/>
</dbReference>
<keyword evidence="4" id="KW-0808">Transferase</keyword>
<dbReference type="Pfam" id="PF13193">
    <property type="entry name" value="AMP-binding_C"/>
    <property type="match status" value="1"/>
</dbReference>
<dbReference type="Pfam" id="PF00698">
    <property type="entry name" value="Acyl_transf_1"/>
    <property type="match status" value="1"/>
</dbReference>
<dbReference type="CDD" id="cd00833">
    <property type="entry name" value="PKS"/>
    <property type="match status" value="1"/>
</dbReference>
<dbReference type="OrthoDB" id="5334845at2759"/>
<dbReference type="GO" id="GO:0044550">
    <property type="term" value="P:secondary metabolite biosynthetic process"/>
    <property type="evidence" value="ECO:0007669"/>
    <property type="project" value="UniProtKB-ARBA"/>
</dbReference>
<dbReference type="Gene3D" id="3.30.70.3290">
    <property type="match status" value="1"/>
</dbReference>
<dbReference type="Pfam" id="PF00109">
    <property type="entry name" value="ketoacyl-synt"/>
    <property type="match status" value="1"/>
</dbReference>
<dbReference type="FunFam" id="3.40.50.980:FF:000001">
    <property type="entry name" value="Non-ribosomal peptide synthetase"/>
    <property type="match status" value="1"/>
</dbReference>
<dbReference type="CDD" id="cd08956">
    <property type="entry name" value="KR_3_FAS_SDR_x"/>
    <property type="match status" value="1"/>
</dbReference>
<sequence>MIPTLDADHQAAIEQFNSSDDTTTLGFCAHHLVEGAAQKYYNKVALVSTDLGLTFGKLNGLANQFARSLVGRGIRPGDLVAIALNRSSSLVTVLLGVLKAGAAYVPLDPAFPAERIGHMLNTARPKLAVVEADTRGTLSFWGGECIYFDESWGEYVDAEQSNLGVGVRPEDLAYVIFTSGSTGKPKGVEITHGAMSNFLLSMRREPGCTENDRLLAITTISFDIAVLELFLPLLCGATSIVAQSHEVKDPSALLRLMQQHNVTLMQATPATWQMLLDYGWKDGLRLSKILCGGDALPLRLAEKLLDHADSLWNMYGPTEATVWASIWQVERGHEVIIGKPIANYRLYVLDEHLHPVLPGSDGELYIGGAGLARGYHNNPELTNLQFVRNPFGAGNLYRTGDLARFGSPEQLQILGRTDGQVKVRGHRIELGDIEAAITDNIHIADAVVVIRDDRLVAYCVPRVRENKMALDSMLRPKLAKRLPAYMMPSFFVEMGEFPMTLNGKIDRKALPDPIRAIQNITTKPVTDFECSILYIWASILGHNRIGIHDNFFQIGGNSMGVVRMQKALEEFLGRQVPLATIFEHYTIKTLAACLIGSKEQEMEQTSRPQSSLKENEDIAVVSMACRLPGGVTTPDEYWKLLERGGDATTDVPKNRWDADILYDSNPDTPGKLYCQRGGFLTSVDDFDASFFGISPREARAMDPAHRIMLETCWEGFERAGYTSDQLRGSHTGVYIGISNIAAHSSSPALEDLDGYALTGSAGGTLSGRVSYSLGLEGPALTVDTACSSSLVTTHLACNALRQGECDVALSGGITLLLGPGMHVEFSRLKGLSADGRCRTFSADAQGTAWAEGCTVVILKRLEDAERDGDLIRAVIRGTAVNHGGSSAAGLTVPSRSGQQKLISTALAASRLNPQDIDYIEAHGTGTKLGDPIEGAALAGIFGPKRSLRTEALLIGSAKSNIGHTQAAAGLAGMIKVILSMQHQTLPRTLHAESPSLAVDWDGAKMALVQNLQPWVSRGERPRRAGISAFGIGGTNAHTVLEEYRMLEYTSSKPSLTVTPPELPFLLSARTDAALYQQAENLLNFVENTGSDSVANFAYSLAATRTHFRRRIVLMANDKHSLLEKLLSVPKASLPTNNSEPCVAILFTGQGSQVPGMGKDLYDVFPVFRDALDEILSHFVDFSTPIKDVMFAAPGSEAAVLLQRTDFAQPAIFAFEAALWQLWMSWGVKPDFVLGHSIGELVAAHVVGILGLADACRLVAARGRLMQAIPIRGRMVAIEVGGEEVSANIAVLGLMGKVEIAGYNSPTQTVLSGNVSAVEKLTAYFTQANQKTKMLDVSHAFHSHHMDGMLAEFQAVAETVKYHTPQMSVVSSLTGKLAEAGQLENPSYWVQQARRAVRFSDAMQTLRQKSVNVFIELGSKPVLCAMGASSLSVEEAVTWIPSLAPRKHCVTAIQQSLAAMHVRGVPIEWKAYFESFGYSRRVELPTYAFQRERFPPLRHLNFNKSSVLIDADSFQFEVKWEHAGASKIYPRGSWGLMCPAGRVEWVDEIDRTLSEANIRVRLVNNLNDVRDLDGLLCLWDSDLDDVPSQAYELTTTALHQLQTAAERHFSLPLVWVTRNAIGVGTGHKTSGLSAAPLWGLMRTTRNELPELNLRLIDLDETSVSSTFALSLMLATEPECALRQNKVFVPRLQRILMIPRVTKQLFPRKNGAVLITGGLGDLGQRVARWMAISHKAHDIVLISRRGKNTPGADELLQQLAKHGATATLVACDVADMESVNRIMEMFGEARPLRGLVHTAGQVDDGILSSLTPQKFATTYAPKVNGAWNLHQATQRMDLDFFVMFSSISGIMGMPGHGNYAAANTFLDALAHLRQSQRLPATSIAYGTWTGLGMAAKLMGTTLNRLTHLGLDLLSGEAGLELLERAVCSGRSLTLAAALDQERLRGYYEEQGNIPQLFRLLLGGSTRRPHRDRSLHQVMSETAPTQQAEILLEMTRETVARALGFAIAGDVDVDRRLQDIGIDSLTAVLMRNQLAKLTGLSLATTFVLQHHNVRALSQALLLELQAGSKPFSAAACLDMTAIKKGCLDPSFSFDNYDHDLVTPKSIFITGSTGFVGAFILHGILRQGITAHCLVRAENVDQAKQRLISTLDGYDLWKPEYDRLLRPVAGDMAQPYLGLSQEIFHSLADVVDAICHCGGLVDWMRPLENYVGPNIVSCHEILRLASCGRGKAVYLVSTMSTLPLYMGHNLTESDREYGYGTSKYMAERMVAAARWRGAKASVYRLPFVSASSVSGHFRLDRGDFLHNLISGSLELGLFPSLDTEMSAVLPIDYLSRTIVTAMTEDLHRIGQDYDFTNARAPTFNHCFKLMATISGRKEEVVPFSEWRQRALDYAAAHPKSALARISALFDEFNDENAEIMVQGPKIGRNVFGGKDYPAPLVDKQSVKKYMDRIDAARVKRLS</sequence>
<feature type="domain" description="Carrier" evidence="6">
    <location>
        <begin position="523"/>
        <end position="598"/>
    </location>
</feature>
<keyword evidence="2" id="KW-0597">Phosphoprotein</keyword>
<dbReference type="InterPro" id="IPR014043">
    <property type="entry name" value="Acyl_transferase_dom"/>
</dbReference>
<dbReference type="InterPro" id="IPR006162">
    <property type="entry name" value="Ppantetheine_attach_site"/>
</dbReference>
<dbReference type="InterPro" id="IPR020845">
    <property type="entry name" value="AMP-binding_CS"/>
</dbReference>
<dbReference type="GO" id="GO:0016874">
    <property type="term" value="F:ligase activity"/>
    <property type="evidence" value="ECO:0007669"/>
    <property type="project" value="UniProtKB-KW"/>
</dbReference>
<evidence type="ECO:0000259" key="6">
    <source>
        <dbReference type="PROSITE" id="PS50075"/>
    </source>
</evidence>
<dbReference type="CDD" id="cd12116">
    <property type="entry name" value="A_NRPS_Ta1_like"/>
    <property type="match status" value="1"/>
</dbReference>
<dbReference type="EMBL" id="MZNU01000088">
    <property type="protein sequence ID" value="OWP04937.1"/>
    <property type="molecule type" value="Genomic_DNA"/>
</dbReference>
<evidence type="ECO:0000256" key="2">
    <source>
        <dbReference type="ARBA" id="ARBA00022553"/>
    </source>
</evidence>
<dbReference type="InterPro" id="IPR010071">
    <property type="entry name" value="AA_adenyl_dom"/>
</dbReference>
<dbReference type="SUPFAM" id="SSF52151">
    <property type="entry name" value="FabD/lysophospholipase-like"/>
    <property type="match status" value="1"/>
</dbReference>
<comment type="caution">
    <text evidence="8">The sequence shown here is derived from an EMBL/GenBank/DDBJ whole genome shotgun (WGS) entry which is preliminary data.</text>
</comment>
<dbReference type="SUPFAM" id="SSF55048">
    <property type="entry name" value="Probable ACP-binding domain of malonyl-CoA ACP transacylase"/>
    <property type="match status" value="1"/>
</dbReference>
<dbReference type="InterPro" id="IPR001227">
    <property type="entry name" value="Ac_transferase_dom_sf"/>
</dbReference>
<feature type="domain" description="Carrier" evidence="6">
    <location>
        <begin position="1986"/>
        <end position="2061"/>
    </location>
</feature>
<dbReference type="PROSITE" id="PS00012">
    <property type="entry name" value="PHOSPHOPANTETHEINE"/>
    <property type="match status" value="1"/>
</dbReference>
<keyword evidence="9" id="KW-1185">Reference proteome</keyword>
<dbReference type="SUPFAM" id="SSF51735">
    <property type="entry name" value="NAD(P)-binding Rossmann-fold domains"/>
    <property type="match status" value="3"/>
</dbReference>
<evidence type="ECO:0000313" key="9">
    <source>
        <dbReference type="Proteomes" id="UP000242519"/>
    </source>
</evidence>
<dbReference type="InterPro" id="IPR000873">
    <property type="entry name" value="AMP-dep_synth/lig_dom"/>
</dbReference>
<evidence type="ECO:0000256" key="1">
    <source>
        <dbReference type="ARBA" id="ARBA00022450"/>
    </source>
</evidence>
<dbReference type="Gene3D" id="3.40.50.720">
    <property type="entry name" value="NAD(P)-binding Rossmann-like Domain"/>
    <property type="match status" value="2"/>
</dbReference>
<evidence type="ECO:0000256" key="4">
    <source>
        <dbReference type="ARBA" id="ARBA00022679"/>
    </source>
</evidence>
<dbReference type="InterPro" id="IPR020841">
    <property type="entry name" value="PKS_Beta-ketoAc_synthase_dom"/>
</dbReference>
<proteinExistence type="inferred from homology"/>
<evidence type="ECO:0000256" key="3">
    <source>
        <dbReference type="ARBA" id="ARBA00022598"/>
    </source>
</evidence>
<dbReference type="NCBIfam" id="TIGR01733">
    <property type="entry name" value="AA-adenyl-dom"/>
    <property type="match status" value="1"/>
</dbReference>
<dbReference type="InterPro" id="IPR036736">
    <property type="entry name" value="ACP-like_sf"/>
</dbReference>
<dbReference type="SMART" id="SM00825">
    <property type="entry name" value="PKS_KS"/>
    <property type="match status" value="1"/>
</dbReference>
<comment type="similarity">
    <text evidence="5">Belongs to the NRP synthetase family.</text>
</comment>
<feature type="domain" description="Ketosynthase family 3 (KS3)" evidence="7">
    <location>
        <begin position="615"/>
        <end position="1042"/>
    </location>
</feature>
<dbReference type="InterPro" id="IPR025110">
    <property type="entry name" value="AMP-bd_C"/>
</dbReference>
<name>A0A218ZA67_9HELO</name>
<gene>
    <name evidence="8" type="ORF">B2J93_6983</name>
</gene>
<dbReference type="Pfam" id="PF00550">
    <property type="entry name" value="PP-binding"/>
    <property type="match status" value="2"/>
</dbReference>
<dbReference type="Gene3D" id="3.30.300.30">
    <property type="match status" value="1"/>
</dbReference>
<dbReference type="FunFam" id="3.40.50.12780:FF:000012">
    <property type="entry name" value="Non-ribosomal peptide synthetase"/>
    <property type="match status" value="1"/>
</dbReference>
<evidence type="ECO:0000259" key="7">
    <source>
        <dbReference type="PROSITE" id="PS52004"/>
    </source>
</evidence>
<dbReference type="Gene3D" id="3.40.50.980">
    <property type="match status" value="2"/>
</dbReference>
<dbReference type="Gene3D" id="1.10.1200.10">
    <property type="entry name" value="ACP-like"/>
    <property type="match status" value="2"/>
</dbReference>
<dbReference type="InterPro" id="IPR036291">
    <property type="entry name" value="NAD(P)-bd_dom_sf"/>
</dbReference>
<organism evidence="8 9">
    <name type="scientific">Diplocarpon coronariae</name>
    <dbReference type="NCBI Taxonomy" id="2795749"/>
    <lineage>
        <taxon>Eukaryota</taxon>
        <taxon>Fungi</taxon>
        <taxon>Dikarya</taxon>
        <taxon>Ascomycota</taxon>
        <taxon>Pezizomycotina</taxon>
        <taxon>Leotiomycetes</taxon>
        <taxon>Helotiales</taxon>
        <taxon>Drepanopezizaceae</taxon>
        <taxon>Diplocarpon</taxon>
    </lineage>
</organism>
<accession>A0A218ZA67</accession>
<dbReference type="Proteomes" id="UP000242519">
    <property type="component" value="Unassembled WGS sequence"/>
</dbReference>
<keyword evidence="1" id="KW-0596">Phosphopantetheine</keyword>
<dbReference type="Pfam" id="PF08659">
    <property type="entry name" value="KR"/>
    <property type="match status" value="1"/>
</dbReference>
<keyword evidence="3" id="KW-0436">Ligase</keyword>
<dbReference type="InterPro" id="IPR020806">
    <property type="entry name" value="PKS_PP-bd"/>
</dbReference>
<evidence type="ECO:0000256" key="5">
    <source>
        <dbReference type="ARBA" id="ARBA00029454"/>
    </source>
</evidence>
<dbReference type="STRING" id="503106.A0A218ZA67"/>
<dbReference type="InterPro" id="IPR016035">
    <property type="entry name" value="Acyl_Trfase/lysoPLipase"/>
</dbReference>
<dbReference type="SUPFAM" id="SSF47336">
    <property type="entry name" value="ACP-like"/>
    <property type="match status" value="2"/>
</dbReference>
<dbReference type="SMART" id="SM00823">
    <property type="entry name" value="PKS_PP"/>
    <property type="match status" value="2"/>
</dbReference>
<dbReference type="SUPFAM" id="SSF56801">
    <property type="entry name" value="Acetyl-CoA synthetase-like"/>
    <property type="match status" value="1"/>
</dbReference>
<dbReference type="InterPro" id="IPR014030">
    <property type="entry name" value="Ketoacyl_synth_N"/>
</dbReference>
<dbReference type="SMART" id="SM00827">
    <property type="entry name" value="PKS_AT"/>
    <property type="match status" value="1"/>
</dbReference>
<dbReference type="InterPro" id="IPR009081">
    <property type="entry name" value="PP-bd_ACP"/>
</dbReference>
<dbReference type="PROSITE" id="PS00455">
    <property type="entry name" value="AMP_BINDING"/>
    <property type="match status" value="1"/>
</dbReference>
<dbReference type="PANTHER" id="PTHR43775">
    <property type="entry name" value="FATTY ACID SYNTHASE"/>
    <property type="match status" value="1"/>
</dbReference>
<dbReference type="Pfam" id="PF07993">
    <property type="entry name" value="NAD_binding_4"/>
    <property type="match status" value="1"/>
</dbReference>
<dbReference type="InterPro" id="IPR016039">
    <property type="entry name" value="Thiolase-like"/>
</dbReference>
<dbReference type="GO" id="GO:0004312">
    <property type="term" value="F:fatty acid synthase activity"/>
    <property type="evidence" value="ECO:0007669"/>
    <property type="project" value="TreeGrafter"/>
</dbReference>
<evidence type="ECO:0000313" key="8">
    <source>
        <dbReference type="EMBL" id="OWP04937.1"/>
    </source>
</evidence>
<dbReference type="Gene3D" id="3.40.47.10">
    <property type="match status" value="1"/>
</dbReference>
<dbReference type="Pfam" id="PF22621">
    <property type="entry name" value="CurL-like_PKS_C"/>
    <property type="match status" value="1"/>
</dbReference>
<protein>
    <submittedName>
        <fullName evidence="8">Polyketide synthase</fullName>
    </submittedName>
</protein>
<dbReference type="Pfam" id="PF00501">
    <property type="entry name" value="AMP-binding"/>
    <property type="match status" value="1"/>
</dbReference>
<dbReference type="GO" id="GO:0031177">
    <property type="term" value="F:phosphopantetheine binding"/>
    <property type="evidence" value="ECO:0007669"/>
    <property type="project" value="InterPro"/>
</dbReference>